<protein>
    <submittedName>
        <fullName evidence="1">Uncharacterized protein</fullName>
    </submittedName>
</protein>
<organism evidence="1 2">
    <name type="scientific">Methylocystis rosea</name>
    <dbReference type="NCBI Taxonomy" id="173366"/>
    <lineage>
        <taxon>Bacteria</taxon>
        <taxon>Pseudomonadati</taxon>
        <taxon>Pseudomonadota</taxon>
        <taxon>Alphaproteobacteria</taxon>
        <taxon>Hyphomicrobiales</taxon>
        <taxon>Methylocystaceae</taxon>
        <taxon>Methylocystis</taxon>
    </lineage>
</organism>
<accession>A0A3G8M2T2</accession>
<dbReference type="AlphaFoldDB" id="A0A3G8M2T2"/>
<evidence type="ECO:0000313" key="2">
    <source>
        <dbReference type="Proteomes" id="UP000273982"/>
    </source>
</evidence>
<dbReference type="EMBL" id="CP034086">
    <property type="protein sequence ID" value="AZG76273.1"/>
    <property type="molecule type" value="Genomic_DNA"/>
</dbReference>
<reference evidence="1 2" key="1">
    <citation type="submission" date="2018-11" db="EMBL/GenBank/DDBJ databases">
        <title>Genome squencing of methanotrophic bacteria isolated from alkaline groundwater in Korea.</title>
        <authorList>
            <person name="Nguyen L.N."/>
        </authorList>
    </citation>
    <scope>NUCLEOTIDE SEQUENCE [LARGE SCALE GENOMIC DNA]</scope>
    <source>
        <strain evidence="1 2">GW6</strain>
    </source>
</reference>
<dbReference type="Proteomes" id="UP000273982">
    <property type="component" value="Chromosome"/>
</dbReference>
<gene>
    <name evidence="1" type="ORF">EHO51_05765</name>
</gene>
<evidence type="ECO:0000313" key="1">
    <source>
        <dbReference type="EMBL" id="AZG76273.1"/>
    </source>
</evidence>
<dbReference type="RefSeq" id="WP_124738091.1">
    <property type="nucleotide sequence ID" value="NZ_CP034086.1"/>
</dbReference>
<dbReference type="KEGG" id="mros:EHO51_05765"/>
<name>A0A3G8M2T2_9HYPH</name>
<proteinExistence type="predicted"/>
<sequence>MFRKRKPSARESLVAGATLESLNERERAQPCHAPGMAALAAIVPATPLWRGNDQRVIRLIDLERRARFSRPLTDAI</sequence>